<reference evidence="9 10" key="1">
    <citation type="submission" date="2016-10" db="EMBL/GenBank/DDBJ databases">
        <authorList>
            <person name="de Groot N.N."/>
        </authorList>
    </citation>
    <scope>NUCLEOTIDE SEQUENCE [LARGE SCALE GENOMIC DNA]</scope>
    <source>
        <strain evidence="9 10">DSM 21039</strain>
    </source>
</reference>
<comment type="similarity">
    <text evidence="2">Belongs to the SusD family.</text>
</comment>
<comment type="subcellular location">
    <subcellularLocation>
        <location evidence="1">Cell outer membrane</location>
    </subcellularLocation>
</comment>
<evidence type="ECO:0000313" key="9">
    <source>
        <dbReference type="EMBL" id="SEN10109.1"/>
    </source>
</evidence>
<protein>
    <submittedName>
        <fullName evidence="9">SusD family protein</fullName>
    </submittedName>
</protein>
<organism evidence="9 10">
    <name type="scientific">Chitinophaga rupis</name>
    <dbReference type="NCBI Taxonomy" id="573321"/>
    <lineage>
        <taxon>Bacteria</taxon>
        <taxon>Pseudomonadati</taxon>
        <taxon>Bacteroidota</taxon>
        <taxon>Chitinophagia</taxon>
        <taxon>Chitinophagales</taxon>
        <taxon>Chitinophagaceae</taxon>
        <taxon>Chitinophaga</taxon>
    </lineage>
</organism>
<dbReference type="PROSITE" id="PS51257">
    <property type="entry name" value="PROKAR_LIPOPROTEIN"/>
    <property type="match status" value="1"/>
</dbReference>
<evidence type="ECO:0000256" key="2">
    <source>
        <dbReference type="ARBA" id="ARBA00006275"/>
    </source>
</evidence>
<dbReference type="OrthoDB" id="697229at2"/>
<sequence>MKRSNIFFLMVMAAALFTGCSKYTDIKTEGALTPGDYINFRYLMNNTDRLERSVDMPDMTSDDIQYKDTGMQQSLSNEYRNAYMWAAQYYDALAPDQDWRVLYAANYSCNLVIRDVMSGNGGTAQLKNEVLAEARVHRAYNYFMLVNMYGKQYNESTQAADLGVPLVLQPDVAEVAVRGTVKEAYDNILKDLQAAIPALPESNTHNIYPSKAAAYAMLAKVYLQIGRYKDAASYADSALTLQHTLLNLPTLSSYPQRTDNPEIILSKIAGSSHAYSARQVLSDELLALYDPKDFRYSYFTQDYTQDGKVYRVYAKENVSGSNRNIGLSVPEMLLIKAECQARAGEAGNAMNTVNTLRAARFSAADYTPLSATSADDALVKVLQERRRELCFSCVRWLDQKRLFTDSRFAKNITRTNLLTGETFTLSPGSNRYLFPIPQYNIQLNPSLVQNPR</sequence>
<gene>
    <name evidence="9" type="ORF">SAMN04488505_10887</name>
</gene>
<dbReference type="GO" id="GO:0009279">
    <property type="term" value="C:cell outer membrane"/>
    <property type="evidence" value="ECO:0007669"/>
    <property type="project" value="UniProtKB-SubCell"/>
</dbReference>
<keyword evidence="10" id="KW-1185">Reference proteome</keyword>
<dbReference type="InterPro" id="IPR012944">
    <property type="entry name" value="SusD_RagB_dom"/>
</dbReference>
<dbReference type="Proteomes" id="UP000198984">
    <property type="component" value="Unassembled WGS sequence"/>
</dbReference>
<keyword evidence="4" id="KW-0472">Membrane</keyword>
<dbReference type="Pfam" id="PF14322">
    <property type="entry name" value="SusD-like_3"/>
    <property type="match status" value="1"/>
</dbReference>
<dbReference type="Gene3D" id="1.25.40.390">
    <property type="match status" value="1"/>
</dbReference>
<evidence type="ECO:0000256" key="3">
    <source>
        <dbReference type="ARBA" id="ARBA00022729"/>
    </source>
</evidence>
<keyword evidence="6" id="KW-0802">TPR repeat</keyword>
<evidence type="ECO:0000259" key="8">
    <source>
        <dbReference type="Pfam" id="PF14322"/>
    </source>
</evidence>
<dbReference type="RefSeq" id="WP_089918676.1">
    <property type="nucleotide sequence ID" value="NZ_FOBB01000008.1"/>
</dbReference>
<dbReference type="EMBL" id="FOBB01000008">
    <property type="protein sequence ID" value="SEN10109.1"/>
    <property type="molecule type" value="Genomic_DNA"/>
</dbReference>
<proteinExistence type="inferred from homology"/>
<evidence type="ECO:0000256" key="4">
    <source>
        <dbReference type="ARBA" id="ARBA00023136"/>
    </source>
</evidence>
<dbReference type="InterPro" id="IPR033985">
    <property type="entry name" value="SusD-like_N"/>
</dbReference>
<name>A0A1H8DS78_9BACT</name>
<evidence type="ECO:0000259" key="7">
    <source>
        <dbReference type="Pfam" id="PF07980"/>
    </source>
</evidence>
<dbReference type="PROSITE" id="PS50005">
    <property type="entry name" value="TPR"/>
    <property type="match status" value="1"/>
</dbReference>
<dbReference type="SUPFAM" id="SSF48452">
    <property type="entry name" value="TPR-like"/>
    <property type="match status" value="1"/>
</dbReference>
<evidence type="ECO:0000256" key="6">
    <source>
        <dbReference type="PROSITE-ProRule" id="PRU00339"/>
    </source>
</evidence>
<dbReference type="InterPro" id="IPR019734">
    <property type="entry name" value="TPR_rpt"/>
</dbReference>
<dbReference type="Pfam" id="PF07980">
    <property type="entry name" value="SusD_RagB"/>
    <property type="match status" value="1"/>
</dbReference>
<accession>A0A1H8DS78</accession>
<keyword evidence="5" id="KW-0998">Cell outer membrane</keyword>
<dbReference type="AlphaFoldDB" id="A0A1H8DS78"/>
<evidence type="ECO:0000256" key="1">
    <source>
        <dbReference type="ARBA" id="ARBA00004442"/>
    </source>
</evidence>
<evidence type="ECO:0000256" key="5">
    <source>
        <dbReference type="ARBA" id="ARBA00023237"/>
    </source>
</evidence>
<dbReference type="STRING" id="573321.SAMN04488505_10887"/>
<feature type="domain" description="SusD-like N-terminal" evidence="8">
    <location>
        <begin position="66"/>
        <end position="223"/>
    </location>
</feature>
<dbReference type="InterPro" id="IPR011990">
    <property type="entry name" value="TPR-like_helical_dom_sf"/>
</dbReference>
<evidence type="ECO:0000313" key="10">
    <source>
        <dbReference type="Proteomes" id="UP000198984"/>
    </source>
</evidence>
<feature type="repeat" description="TPR" evidence="6">
    <location>
        <begin position="212"/>
        <end position="245"/>
    </location>
</feature>
<keyword evidence="3" id="KW-0732">Signal</keyword>
<feature type="domain" description="RagB/SusD" evidence="7">
    <location>
        <begin position="331"/>
        <end position="451"/>
    </location>
</feature>